<dbReference type="Proteomes" id="UP000184330">
    <property type="component" value="Unassembled WGS sequence"/>
</dbReference>
<name>A0A1L7XHF4_9HELO</name>
<dbReference type="EMBL" id="FJOG01000026">
    <property type="protein sequence ID" value="CZR64479.1"/>
    <property type="molecule type" value="Genomic_DNA"/>
</dbReference>
<keyword evidence="2" id="KW-1185">Reference proteome</keyword>
<sequence length="134" mass="15024">MADLNQTCGSTTEEEALSANLSKLQIEQAGAQRVEQTTLLVTLPIELLLQIFEALGPAGRRLLGSTCVKLYETYKAYYYEKKIGINLNEAANPRRPLLAGTRAYQDILSKWICPQSVMDEDAREDDAREMRNQA</sequence>
<gene>
    <name evidence="1" type="ORF">PAC_14377</name>
</gene>
<evidence type="ECO:0000313" key="2">
    <source>
        <dbReference type="Proteomes" id="UP000184330"/>
    </source>
</evidence>
<organism evidence="1 2">
    <name type="scientific">Phialocephala subalpina</name>
    <dbReference type="NCBI Taxonomy" id="576137"/>
    <lineage>
        <taxon>Eukaryota</taxon>
        <taxon>Fungi</taxon>
        <taxon>Dikarya</taxon>
        <taxon>Ascomycota</taxon>
        <taxon>Pezizomycotina</taxon>
        <taxon>Leotiomycetes</taxon>
        <taxon>Helotiales</taxon>
        <taxon>Mollisiaceae</taxon>
        <taxon>Phialocephala</taxon>
        <taxon>Phialocephala fortinii species complex</taxon>
    </lineage>
</organism>
<protein>
    <recommendedName>
        <fullName evidence="3">F-box domain-containing protein</fullName>
    </recommendedName>
</protein>
<reference evidence="1 2" key="1">
    <citation type="submission" date="2016-03" db="EMBL/GenBank/DDBJ databases">
        <authorList>
            <person name="Ploux O."/>
        </authorList>
    </citation>
    <scope>NUCLEOTIDE SEQUENCE [LARGE SCALE GENOMIC DNA]</scope>
    <source>
        <strain evidence="1 2">UAMH 11012</strain>
    </source>
</reference>
<accession>A0A1L7XHF4</accession>
<proteinExistence type="predicted"/>
<evidence type="ECO:0000313" key="1">
    <source>
        <dbReference type="EMBL" id="CZR64479.1"/>
    </source>
</evidence>
<dbReference type="AlphaFoldDB" id="A0A1L7XHF4"/>
<evidence type="ECO:0008006" key="3">
    <source>
        <dbReference type="Google" id="ProtNLM"/>
    </source>
</evidence>